<name>A0A927ZJ58_9CLOT</name>
<proteinExistence type="predicted"/>
<dbReference type="AlphaFoldDB" id="A0A927ZJ58"/>
<organism evidence="2 3">
    <name type="scientific">Clostridium sulfidigenes</name>
    <dbReference type="NCBI Taxonomy" id="318464"/>
    <lineage>
        <taxon>Bacteria</taxon>
        <taxon>Bacillati</taxon>
        <taxon>Bacillota</taxon>
        <taxon>Clostridia</taxon>
        <taxon>Eubacteriales</taxon>
        <taxon>Clostridiaceae</taxon>
        <taxon>Clostridium</taxon>
    </lineage>
</organism>
<keyword evidence="1" id="KW-0175">Coiled coil</keyword>
<dbReference type="Proteomes" id="UP000768462">
    <property type="component" value="Unassembled WGS sequence"/>
</dbReference>
<evidence type="ECO:0000313" key="2">
    <source>
        <dbReference type="EMBL" id="MBE6058844.1"/>
    </source>
</evidence>
<protein>
    <submittedName>
        <fullName evidence="2">Uncharacterized protein</fullName>
    </submittedName>
</protein>
<gene>
    <name evidence="2" type="ORF">E7215_01525</name>
</gene>
<feature type="coiled-coil region" evidence="1">
    <location>
        <begin position="470"/>
        <end position="504"/>
    </location>
</feature>
<comment type="caution">
    <text evidence="2">The sequence shown here is derived from an EMBL/GenBank/DDBJ whole genome shotgun (WGS) entry which is preliminary data.</text>
</comment>
<reference evidence="2" key="1">
    <citation type="submission" date="2019-04" db="EMBL/GenBank/DDBJ databases">
        <title>Evolution of Biomass-Degrading Anaerobic Consortia Revealed by Metagenomics.</title>
        <authorList>
            <person name="Peng X."/>
        </authorList>
    </citation>
    <scope>NUCLEOTIDE SEQUENCE</scope>
    <source>
        <strain evidence="2">SIG254</strain>
    </source>
</reference>
<feature type="coiled-coil region" evidence="1">
    <location>
        <begin position="358"/>
        <end position="438"/>
    </location>
</feature>
<dbReference type="EMBL" id="SVCM01000018">
    <property type="protein sequence ID" value="MBE6058844.1"/>
    <property type="molecule type" value="Genomic_DNA"/>
</dbReference>
<evidence type="ECO:0000313" key="3">
    <source>
        <dbReference type="Proteomes" id="UP000768462"/>
    </source>
</evidence>
<sequence length="518" mass="61467">MNGAYPWIYGDYKDNIWKFSLNDNKELCYRIMYSEGKWTKETIIDAEVLGFDVYISGDETIHVVYSNTKGELKYCTMKDKRWLGKVLYQVESNEFQIQNLKVEIVEEEMHIFYLLVGNDGSDHGVLMHCIWNGKETKTTTIQDIILVPNLKEYYSIHVNKKRNIYAFFITDEGDEVSLNYCDFENNRWSSVRRLYGIQGEDIGFEVLMVQQEIHILNKSREDSIYFLDHVSIDIIGSLKEFRVHESRKELNEPILFTESNKLYSCWLEQGKIFYSAFDGQKWVGQVYFDRGNELTVERYNCFIYIDKDSDTKVRKIYGTRGLDLYLFDPSEFIVNIKDSLESKGSKAKKIVSQEGESSESLKFELSRVNLEKKNLEKKITALNMQLQKNQRFIEEYEDQISRILEQKRKSDENCNIFLELQKNIQKELEDTKKRFLEEEVLTRNIQKELEYTRQKLIEEKNIKIAVESKLKECQEENVIIKQQSEMINEERMRLSEELELEKNQSIMERLLRRRPGGV</sequence>
<evidence type="ECO:0000256" key="1">
    <source>
        <dbReference type="SAM" id="Coils"/>
    </source>
</evidence>
<accession>A0A927ZJ58</accession>